<name>A0A1R0H7T7_9FUNG</name>
<feature type="compositionally biased region" description="Polar residues" evidence="1">
    <location>
        <begin position="563"/>
        <end position="576"/>
    </location>
</feature>
<evidence type="ECO:0000256" key="1">
    <source>
        <dbReference type="SAM" id="MobiDB-lite"/>
    </source>
</evidence>
<reference evidence="3 4" key="1">
    <citation type="journal article" date="2016" name="Mol. Biol. Evol.">
        <title>Genome-Wide Survey of Gut Fungi (Harpellales) Reveals the First Horizontally Transferred Ubiquitin Gene from a Mosquito Host.</title>
        <authorList>
            <person name="Wang Y."/>
            <person name="White M.M."/>
            <person name="Kvist S."/>
            <person name="Moncalvo J.M."/>
        </authorList>
    </citation>
    <scope>NUCLEOTIDE SEQUENCE [LARGE SCALE GENOMIC DNA]</scope>
    <source>
        <strain evidence="3 4">ALG-7-W6</strain>
    </source>
</reference>
<feature type="compositionally biased region" description="Low complexity" evidence="1">
    <location>
        <begin position="12"/>
        <end position="29"/>
    </location>
</feature>
<proteinExistence type="predicted"/>
<feature type="region of interest" description="Disordered" evidence="1">
    <location>
        <begin position="563"/>
        <end position="611"/>
    </location>
</feature>
<evidence type="ECO:0000313" key="3">
    <source>
        <dbReference type="EMBL" id="OLY85245.1"/>
    </source>
</evidence>
<feature type="compositionally biased region" description="Polar residues" evidence="1">
    <location>
        <begin position="1"/>
        <end position="10"/>
    </location>
</feature>
<evidence type="ECO:0000259" key="2">
    <source>
        <dbReference type="Pfam" id="PF11223"/>
    </source>
</evidence>
<protein>
    <recommendedName>
        <fullName evidence="2">DUF3020 domain-containing protein</fullName>
    </recommendedName>
</protein>
<feature type="domain" description="DUF3020" evidence="2">
    <location>
        <begin position="40"/>
        <end position="86"/>
    </location>
</feature>
<evidence type="ECO:0000313" key="4">
    <source>
        <dbReference type="Proteomes" id="UP000187455"/>
    </source>
</evidence>
<comment type="caution">
    <text evidence="3">The sequence shown here is derived from an EMBL/GenBank/DDBJ whole genome shotgun (WGS) entry which is preliminary data.</text>
</comment>
<dbReference type="AlphaFoldDB" id="A0A1R0H7T7"/>
<dbReference type="Pfam" id="PF11223">
    <property type="entry name" value="DUF3020"/>
    <property type="match status" value="1"/>
</dbReference>
<keyword evidence="4" id="KW-1185">Reference proteome</keyword>
<accession>A0A1R0H7T7</accession>
<feature type="region of interest" description="Disordered" evidence="1">
    <location>
        <begin position="1"/>
        <end position="36"/>
    </location>
</feature>
<organism evidence="3 4">
    <name type="scientific">Smittium mucronatum</name>
    <dbReference type="NCBI Taxonomy" id="133383"/>
    <lineage>
        <taxon>Eukaryota</taxon>
        <taxon>Fungi</taxon>
        <taxon>Fungi incertae sedis</taxon>
        <taxon>Zoopagomycota</taxon>
        <taxon>Kickxellomycotina</taxon>
        <taxon>Harpellomycetes</taxon>
        <taxon>Harpellales</taxon>
        <taxon>Legeriomycetaceae</taxon>
        <taxon>Smittium</taxon>
    </lineage>
</organism>
<dbReference type="InterPro" id="IPR021386">
    <property type="entry name" value="SPP41_DUF3020"/>
</dbReference>
<feature type="compositionally biased region" description="Polar residues" evidence="1">
    <location>
        <begin position="101"/>
        <end position="111"/>
    </location>
</feature>
<sequence length="611" mass="70538">MTENLQTDCTMTEEPSSVKSSKPSLDSTSNAKAKSKLAVRERMRIWRSKNKDKNKLNDIRCRVYKAARDRFGKLGVDNNHEWVKKEIEKRIRNYRSRAQDRTQSNRNTATNAILGGYSKYRPKGRPTRAMVEKPLNSKASETFAFQKNRNNPNDIIYPESSNIIAEDPFGAYNYRINETKNGFNTHFFPENNFNELGKKVIGGNIQKNSNPSFTNFGYNGNSIQNTTFPIDSNTNLTNVTFNTIHGRNNNLMDVDSEDYNIRPSNLRGNFGNSSGYGGFNNSDPYTYSGRNESQYTNINFYGDQSNRKINQTHNPNPYGTYGHQKNKNYNTPLNHNQYYNGVSYNSIEDRDPRFTFQSPMNGNDFRRPVIDQNPTINNQPRIPGLFETFGTQNCEYNTRLQSLKRRQSDPNFNQEDFRNLRNVTPFRHSSILNGLDFQYKAEKNKSSSLNNDKVPFRNFEGFLLADAKNNNKNNTRTSYQGIPKPFNNTENNFYFGNSNIQPNTSTLNIQNQNLNSGMEYISTFGNINNSSVIQNQYENVPNLWNANGYQKAKFEPVAFEQNNFYSQKSRPESNGYSAEDEYEESEDEDGEENEEEDYDDNDEEVCYSEED</sequence>
<feature type="region of interest" description="Disordered" evidence="1">
    <location>
        <begin position="97"/>
        <end position="126"/>
    </location>
</feature>
<gene>
    <name evidence="3" type="ORF">AYI68_g570</name>
</gene>
<dbReference type="Proteomes" id="UP000187455">
    <property type="component" value="Unassembled WGS sequence"/>
</dbReference>
<feature type="compositionally biased region" description="Acidic residues" evidence="1">
    <location>
        <begin position="578"/>
        <end position="611"/>
    </location>
</feature>
<dbReference type="EMBL" id="LSSL01000173">
    <property type="protein sequence ID" value="OLY85245.1"/>
    <property type="molecule type" value="Genomic_DNA"/>
</dbReference>
<dbReference type="OrthoDB" id="5595797at2759"/>